<dbReference type="RefSeq" id="WP_290314767.1">
    <property type="nucleotide sequence ID" value="NZ_JAUFPN010000011.1"/>
</dbReference>
<reference evidence="2" key="1">
    <citation type="journal article" date="2019" name="Int. J. Syst. Evol. Microbiol.">
        <title>The Global Catalogue of Microorganisms (GCM) 10K type strain sequencing project: providing services to taxonomists for standard genome sequencing and annotation.</title>
        <authorList>
            <consortium name="The Broad Institute Genomics Platform"/>
            <consortium name="The Broad Institute Genome Sequencing Center for Infectious Disease"/>
            <person name="Wu L."/>
            <person name="Ma J."/>
        </authorList>
    </citation>
    <scope>NUCLEOTIDE SEQUENCE [LARGE SCALE GENOMIC DNA]</scope>
    <source>
        <strain evidence="2">CECT 7131</strain>
    </source>
</reference>
<organism evidence="1 2">
    <name type="scientific">Paeniroseomonas aquatica</name>
    <dbReference type="NCBI Taxonomy" id="373043"/>
    <lineage>
        <taxon>Bacteria</taxon>
        <taxon>Pseudomonadati</taxon>
        <taxon>Pseudomonadota</taxon>
        <taxon>Alphaproteobacteria</taxon>
        <taxon>Acetobacterales</taxon>
        <taxon>Acetobacteraceae</taxon>
        <taxon>Paeniroseomonas</taxon>
    </lineage>
</organism>
<keyword evidence="2" id="KW-1185">Reference proteome</keyword>
<dbReference type="EMBL" id="JAUFPN010000011">
    <property type="protein sequence ID" value="MDN3563035.1"/>
    <property type="molecule type" value="Genomic_DNA"/>
</dbReference>
<comment type="caution">
    <text evidence="1">The sequence shown here is derived from an EMBL/GenBank/DDBJ whole genome shotgun (WGS) entry which is preliminary data.</text>
</comment>
<evidence type="ECO:0000313" key="2">
    <source>
        <dbReference type="Proteomes" id="UP001529369"/>
    </source>
</evidence>
<dbReference type="Proteomes" id="UP001529369">
    <property type="component" value="Unassembled WGS sequence"/>
</dbReference>
<gene>
    <name evidence="1" type="ORF">QWZ14_01405</name>
</gene>
<accession>A0ABT7ZZZ3</accession>
<sequence>MAVFGLHPHDGVARLCLSRRIRVAYERGVPAQGWKTVAKARQRFGDGSLGFMP</sequence>
<proteinExistence type="predicted"/>
<evidence type="ECO:0000313" key="1">
    <source>
        <dbReference type="EMBL" id="MDN3563035.1"/>
    </source>
</evidence>
<name>A0ABT7ZZZ3_9PROT</name>
<protein>
    <submittedName>
        <fullName evidence="1">Uncharacterized protein</fullName>
    </submittedName>
</protein>